<evidence type="ECO:0000256" key="1">
    <source>
        <dbReference type="ARBA" id="ARBA00000085"/>
    </source>
</evidence>
<proteinExistence type="predicted"/>
<evidence type="ECO:0000256" key="2">
    <source>
        <dbReference type="ARBA" id="ARBA00012438"/>
    </source>
</evidence>
<dbReference type="EMBL" id="CP068985">
    <property type="protein sequence ID" value="QYC39648.1"/>
    <property type="molecule type" value="Genomic_DNA"/>
</dbReference>
<dbReference type="InterPro" id="IPR036890">
    <property type="entry name" value="HATPase_C_sf"/>
</dbReference>
<keyword evidence="7" id="KW-0067">ATP-binding</keyword>
<evidence type="ECO:0000259" key="11">
    <source>
        <dbReference type="Pfam" id="PF07730"/>
    </source>
</evidence>
<feature type="compositionally biased region" description="Gly residues" evidence="9">
    <location>
        <begin position="242"/>
        <end position="260"/>
    </location>
</feature>
<evidence type="ECO:0000256" key="3">
    <source>
        <dbReference type="ARBA" id="ARBA00022553"/>
    </source>
</evidence>
<feature type="region of interest" description="Disordered" evidence="9">
    <location>
        <begin position="225"/>
        <end position="304"/>
    </location>
</feature>
<evidence type="ECO:0000256" key="9">
    <source>
        <dbReference type="SAM" id="MobiDB-lite"/>
    </source>
</evidence>
<sequence length="499" mass="50824">MPVFLFTLTLAVVAQVMGAVTFSYFAPAYALYVVALNDRAGSVVPVSAIGSLSLLTVAGLVVAGTPQAAPTWVLNLDEPLMGIAALGGSWTIGRAVYERRLYAARNAERLAAQAVTQERLRIARELHDVVTHNVGLIAVKAGVANHVIATRPEEARDALRVIETASRGALIEMRHLLGMLRSTSEAADRTPAPGLSGLDGLVRQARSAGVEVQFNARFHDAPGKRGVVGRCVSDQHTSDGTHVGGDGPDGRGAVGQGAAGLGSDDRDADRRNGIDDTDHDGTDRSGTGRNGTDRSGADCNGTGVRADGSVADGFAAHDDGEGDAAAACVRADGAPASGTAAGGAGAGGAARGGEGIDDVNVGDLCSGDASVGDQRIGGRGVGSESVGGAAGAVGFSAARLPEGVELAIYRIVQEALTNVIKHAAPARCRVSVLGDGRDVRIEVVDDGPGRRTLPSAGAGHGLIGMRERVMMYGGAFEAGSLPGRGFRVFARLPYGEEVT</sequence>
<dbReference type="Proteomes" id="UP000824681">
    <property type="component" value="Chromosome"/>
</dbReference>
<evidence type="ECO:0000313" key="12">
    <source>
        <dbReference type="EMBL" id="QYC39648.1"/>
    </source>
</evidence>
<keyword evidence="4 12" id="KW-0808">Transferase</keyword>
<dbReference type="PANTHER" id="PTHR24421">
    <property type="entry name" value="NITRATE/NITRITE SENSOR PROTEIN NARX-RELATED"/>
    <property type="match status" value="1"/>
</dbReference>
<feature type="domain" description="Signal transduction histidine kinase subgroup 3 dimerisation and phosphoacceptor" evidence="11">
    <location>
        <begin position="118"/>
        <end position="183"/>
    </location>
</feature>
<dbReference type="EC" id="2.7.13.3" evidence="2"/>
<dbReference type="InterPro" id="IPR003594">
    <property type="entry name" value="HATPase_dom"/>
</dbReference>
<keyword evidence="13" id="KW-1185">Reference proteome</keyword>
<evidence type="ECO:0000256" key="5">
    <source>
        <dbReference type="ARBA" id="ARBA00022741"/>
    </source>
</evidence>
<evidence type="ECO:0000259" key="10">
    <source>
        <dbReference type="Pfam" id="PF02518"/>
    </source>
</evidence>
<keyword evidence="8" id="KW-0902">Two-component regulatory system</keyword>
<gene>
    <name evidence="12" type="primary">liaS8</name>
    <name evidence="12" type="ORF">Nocox_10140</name>
</gene>
<keyword evidence="3" id="KW-0597">Phosphoprotein</keyword>
<accession>A0ABX8TW75</accession>
<evidence type="ECO:0000256" key="6">
    <source>
        <dbReference type="ARBA" id="ARBA00022777"/>
    </source>
</evidence>
<keyword evidence="5" id="KW-0547">Nucleotide-binding</keyword>
<feature type="domain" description="Histidine kinase/HSP90-like ATPase" evidence="10">
    <location>
        <begin position="404"/>
        <end position="494"/>
    </location>
</feature>
<dbReference type="Pfam" id="PF02518">
    <property type="entry name" value="HATPase_c"/>
    <property type="match status" value="1"/>
</dbReference>
<dbReference type="Gene3D" id="1.20.5.1930">
    <property type="match status" value="1"/>
</dbReference>
<dbReference type="SUPFAM" id="SSF55874">
    <property type="entry name" value="ATPase domain of HSP90 chaperone/DNA topoisomerase II/histidine kinase"/>
    <property type="match status" value="1"/>
</dbReference>
<dbReference type="PANTHER" id="PTHR24421:SF10">
    <property type="entry name" value="NITRATE_NITRITE SENSOR PROTEIN NARQ"/>
    <property type="match status" value="1"/>
</dbReference>
<dbReference type="InterPro" id="IPR050482">
    <property type="entry name" value="Sensor_HK_TwoCompSys"/>
</dbReference>
<keyword evidence="6 12" id="KW-0418">Kinase</keyword>
<dbReference type="InterPro" id="IPR011712">
    <property type="entry name" value="Sig_transdc_His_kin_sub3_dim/P"/>
</dbReference>
<organism evidence="12 13">
    <name type="scientific">Nonomuraea coxensis DSM 45129</name>
    <dbReference type="NCBI Taxonomy" id="1122611"/>
    <lineage>
        <taxon>Bacteria</taxon>
        <taxon>Bacillati</taxon>
        <taxon>Actinomycetota</taxon>
        <taxon>Actinomycetes</taxon>
        <taxon>Streptosporangiales</taxon>
        <taxon>Streptosporangiaceae</taxon>
        <taxon>Nonomuraea</taxon>
    </lineage>
</organism>
<comment type="catalytic activity">
    <reaction evidence="1">
        <text>ATP + protein L-histidine = ADP + protein N-phospho-L-histidine.</text>
        <dbReference type="EC" id="2.7.13.3"/>
    </reaction>
</comment>
<name>A0ABX8TW75_9ACTN</name>
<reference evidence="12 13" key="1">
    <citation type="journal article" date="2021" name="ACS Chem. Biol.">
        <title>Genomic-Led Discovery of a Novel Glycopeptide Antibiotic by Nonomuraea coxensis DSM 45129.</title>
        <authorList>
            <person name="Yushchuk O."/>
            <person name="Vior N.M."/>
            <person name="Andreo-Vidal A."/>
            <person name="Berini F."/>
            <person name="Ruckert C."/>
            <person name="Busche T."/>
            <person name="Binda E."/>
            <person name="Kalinowski J."/>
            <person name="Truman A.W."/>
            <person name="Marinelli F."/>
        </authorList>
    </citation>
    <scope>NUCLEOTIDE SEQUENCE [LARGE SCALE GENOMIC DNA]</scope>
    <source>
        <strain evidence="12 13">DSM 45129</strain>
    </source>
</reference>
<feature type="compositionally biased region" description="Basic and acidic residues" evidence="9">
    <location>
        <begin position="263"/>
        <end position="283"/>
    </location>
</feature>
<evidence type="ECO:0000256" key="8">
    <source>
        <dbReference type="ARBA" id="ARBA00023012"/>
    </source>
</evidence>
<dbReference type="Gene3D" id="3.30.565.10">
    <property type="entry name" value="Histidine kinase-like ATPase, C-terminal domain"/>
    <property type="match status" value="1"/>
</dbReference>
<evidence type="ECO:0000256" key="4">
    <source>
        <dbReference type="ARBA" id="ARBA00022679"/>
    </source>
</evidence>
<evidence type="ECO:0000313" key="13">
    <source>
        <dbReference type="Proteomes" id="UP000824681"/>
    </source>
</evidence>
<dbReference type="GO" id="GO:0004673">
    <property type="term" value="F:protein histidine kinase activity"/>
    <property type="evidence" value="ECO:0007669"/>
    <property type="project" value="UniProtKB-EC"/>
</dbReference>
<dbReference type="Pfam" id="PF07730">
    <property type="entry name" value="HisKA_3"/>
    <property type="match status" value="1"/>
</dbReference>
<dbReference type="CDD" id="cd16917">
    <property type="entry name" value="HATPase_UhpB-NarQ-NarX-like"/>
    <property type="match status" value="1"/>
</dbReference>
<evidence type="ECO:0000256" key="7">
    <source>
        <dbReference type="ARBA" id="ARBA00022840"/>
    </source>
</evidence>
<protein>
    <recommendedName>
        <fullName evidence="2">histidine kinase</fullName>
        <ecNumber evidence="2">2.7.13.3</ecNumber>
    </recommendedName>
</protein>